<evidence type="ECO:0000256" key="1">
    <source>
        <dbReference type="ARBA" id="ARBA00018672"/>
    </source>
</evidence>
<keyword evidence="3" id="KW-0902">Two-component regulatory system</keyword>
<evidence type="ECO:0000256" key="8">
    <source>
        <dbReference type="PROSITE-ProRule" id="PRU00169"/>
    </source>
</evidence>
<dbReference type="EMBL" id="FMUR01000015">
    <property type="protein sequence ID" value="SCY39486.1"/>
    <property type="molecule type" value="Genomic_DNA"/>
</dbReference>
<evidence type="ECO:0000256" key="3">
    <source>
        <dbReference type="ARBA" id="ARBA00023012"/>
    </source>
</evidence>
<keyword evidence="2 8" id="KW-0597">Phosphoprotein</keyword>
<keyword evidence="6" id="KW-0804">Transcription</keyword>
<keyword evidence="4" id="KW-0805">Transcription regulation</keyword>
<evidence type="ECO:0000259" key="10">
    <source>
        <dbReference type="PROSITE" id="PS50110"/>
    </source>
</evidence>
<dbReference type="Proteomes" id="UP000183047">
    <property type="component" value="Unassembled WGS sequence"/>
</dbReference>
<dbReference type="PANTHER" id="PTHR48111">
    <property type="entry name" value="REGULATOR OF RPOS"/>
    <property type="match status" value="1"/>
</dbReference>
<proteinExistence type="predicted"/>
<dbReference type="InterPro" id="IPR011006">
    <property type="entry name" value="CheY-like_superfamily"/>
</dbReference>
<feature type="domain" description="Response regulatory" evidence="10">
    <location>
        <begin position="2"/>
        <end position="116"/>
    </location>
</feature>
<dbReference type="Pfam" id="PF00486">
    <property type="entry name" value="Trans_reg_C"/>
    <property type="match status" value="1"/>
</dbReference>
<evidence type="ECO:0000259" key="11">
    <source>
        <dbReference type="PROSITE" id="PS51755"/>
    </source>
</evidence>
<feature type="modified residue" description="4-aspartylphosphate" evidence="8">
    <location>
        <position position="51"/>
    </location>
</feature>
<sequence>MRLLLADDEKELSNALVAILKHSSYTVDAVYNGTDALDYALTGNYDGIILDIMMPGLDGTEVLRQLRNRGISTPVLFLTAKSDVDDRIKGLDLGADDYLTKPFDMGELLARIRAMLRRKSDFSPVNLTCGNLTLDRNVYELSTPNHKRIRLAGREFQMMEMLMDTPGRIVSVDTFMSHIWSDGEADVNVVWVNISNLRKKILSLHANCEITACRGIGYSINVIKPGKPEL</sequence>
<dbReference type="PROSITE" id="PS51755">
    <property type="entry name" value="OMPR_PHOB"/>
    <property type="match status" value="1"/>
</dbReference>
<name>A0A1G5FJR5_9FIRM</name>
<dbReference type="AlphaFoldDB" id="A0A1G5FJR5"/>
<feature type="DNA-binding region" description="OmpR/PhoB-type" evidence="9">
    <location>
        <begin position="124"/>
        <end position="222"/>
    </location>
</feature>
<dbReference type="InterPro" id="IPR016032">
    <property type="entry name" value="Sig_transdc_resp-reg_C-effctor"/>
</dbReference>
<dbReference type="SUPFAM" id="SSF52172">
    <property type="entry name" value="CheY-like"/>
    <property type="match status" value="1"/>
</dbReference>
<dbReference type="CDD" id="cd00383">
    <property type="entry name" value="trans_reg_C"/>
    <property type="match status" value="1"/>
</dbReference>
<protein>
    <recommendedName>
        <fullName evidence="1">Stage 0 sporulation protein A homolog</fullName>
    </recommendedName>
</protein>
<comment type="function">
    <text evidence="7">May play the central regulatory role in sporulation. It may be an element of the effector pathway responsible for the activation of sporulation genes in response to nutritional stress. Spo0A may act in concert with spo0H (a sigma factor) to control the expression of some genes that are critical to the sporulation process.</text>
</comment>
<dbReference type="SMART" id="SM00862">
    <property type="entry name" value="Trans_reg_C"/>
    <property type="match status" value="1"/>
</dbReference>
<organism evidence="12 13">
    <name type="scientific">Butyrivibrio hungatei</name>
    <dbReference type="NCBI Taxonomy" id="185008"/>
    <lineage>
        <taxon>Bacteria</taxon>
        <taxon>Bacillati</taxon>
        <taxon>Bacillota</taxon>
        <taxon>Clostridia</taxon>
        <taxon>Lachnospirales</taxon>
        <taxon>Lachnospiraceae</taxon>
        <taxon>Butyrivibrio</taxon>
    </lineage>
</organism>
<reference evidence="13" key="1">
    <citation type="submission" date="2016-10" db="EMBL/GenBank/DDBJ databases">
        <authorList>
            <person name="Varghese N."/>
            <person name="Submissions S."/>
        </authorList>
    </citation>
    <scope>NUCLEOTIDE SEQUENCE [LARGE SCALE GENOMIC DNA]</scope>
    <source>
        <strain evidence="13">XBD2006</strain>
    </source>
</reference>
<dbReference type="Gene3D" id="1.10.10.10">
    <property type="entry name" value="Winged helix-like DNA-binding domain superfamily/Winged helix DNA-binding domain"/>
    <property type="match status" value="1"/>
</dbReference>
<dbReference type="InterPro" id="IPR001867">
    <property type="entry name" value="OmpR/PhoB-type_DNA-bd"/>
</dbReference>
<keyword evidence="5 9" id="KW-0238">DNA-binding</keyword>
<dbReference type="InterPro" id="IPR039420">
    <property type="entry name" value="WalR-like"/>
</dbReference>
<dbReference type="STRING" id="185008.bhn_I0039"/>
<gene>
    <name evidence="12" type="ORF">SAMN02910451_02436</name>
</gene>
<dbReference type="InterPro" id="IPR001789">
    <property type="entry name" value="Sig_transdc_resp-reg_receiver"/>
</dbReference>
<feature type="domain" description="OmpR/PhoB-type" evidence="11">
    <location>
        <begin position="124"/>
        <end position="222"/>
    </location>
</feature>
<dbReference type="GO" id="GO:0005829">
    <property type="term" value="C:cytosol"/>
    <property type="evidence" value="ECO:0007669"/>
    <property type="project" value="TreeGrafter"/>
</dbReference>
<dbReference type="PROSITE" id="PS50110">
    <property type="entry name" value="RESPONSE_REGULATORY"/>
    <property type="match status" value="1"/>
</dbReference>
<evidence type="ECO:0000256" key="7">
    <source>
        <dbReference type="ARBA" id="ARBA00024867"/>
    </source>
</evidence>
<dbReference type="PANTHER" id="PTHR48111:SF22">
    <property type="entry name" value="REGULATOR OF RPOS"/>
    <property type="match status" value="1"/>
</dbReference>
<keyword evidence="13" id="KW-1185">Reference proteome</keyword>
<dbReference type="GO" id="GO:0000156">
    <property type="term" value="F:phosphorelay response regulator activity"/>
    <property type="evidence" value="ECO:0007669"/>
    <property type="project" value="TreeGrafter"/>
</dbReference>
<dbReference type="Gene3D" id="3.40.50.2300">
    <property type="match status" value="1"/>
</dbReference>
<evidence type="ECO:0000256" key="4">
    <source>
        <dbReference type="ARBA" id="ARBA00023015"/>
    </source>
</evidence>
<dbReference type="SMART" id="SM00448">
    <property type="entry name" value="REC"/>
    <property type="match status" value="1"/>
</dbReference>
<accession>A0A1G5FJR5</accession>
<dbReference type="CDD" id="cd17625">
    <property type="entry name" value="REC_OmpR_DrrD-like"/>
    <property type="match status" value="1"/>
</dbReference>
<evidence type="ECO:0000313" key="13">
    <source>
        <dbReference type="Proteomes" id="UP000183047"/>
    </source>
</evidence>
<dbReference type="RefSeq" id="WP_074462899.1">
    <property type="nucleotide sequence ID" value="NZ_FMUR01000015.1"/>
</dbReference>
<dbReference type="Gene3D" id="6.10.250.690">
    <property type="match status" value="1"/>
</dbReference>
<evidence type="ECO:0000256" key="2">
    <source>
        <dbReference type="ARBA" id="ARBA00022553"/>
    </source>
</evidence>
<dbReference type="OrthoDB" id="9790442at2"/>
<dbReference type="SUPFAM" id="SSF46894">
    <property type="entry name" value="C-terminal effector domain of the bipartite response regulators"/>
    <property type="match status" value="1"/>
</dbReference>
<dbReference type="GO" id="GO:0000976">
    <property type="term" value="F:transcription cis-regulatory region binding"/>
    <property type="evidence" value="ECO:0007669"/>
    <property type="project" value="TreeGrafter"/>
</dbReference>
<dbReference type="GO" id="GO:0032993">
    <property type="term" value="C:protein-DNA complex"/>
    <property type="evidence" value="ECO:0007669"/>
    <property type="project" value="TreeGrafter"/>
</dbReference>
<dbReference type="GO" id="GO:0006355">
    <property type="term" value="P:regulation of DNA-templated transcription"/>
    <property type="evidence" value="ECO:0007669"/>
    <property type="project" value="InterPro"/>
</dbReference>
<evidence type="ECO:0000256" key="9">
    <source>
        <dbReference type="PROSITE-ProRule" id="PRU01091"/>
    </source>
</evidence>
<evidence type="ECO:0000256" key="6">
    <source>
        <dbReference type="ARBA" id="ARBA00023163"/>
    </source>
</evidence>
<dbReference type="Pfam" id="PF00072">
    <property type="entry name" value="Response_reg"/>
    <property type="match status" value="1"/>
</dbReference>
<dbReference type="InterPro" id="IPR036388">
    <property type="entry name" value="WH-like_DNA-bd_sf"/>
</dbReference>
<evidence type="ECO:0000313" key="12">
    <source>
        <dbReference type="EMBL" id="SCY39486.1"/>
    </source>
</evidence>
<evidence type="ECO:0000256" key="5">
    <source>
        <dbReference type="ARBA" id="ARBA00023125"/>
    </source>
</evidence>